<dbReference type="InterPro" id="IPR035897">
    <property type="entry name" value="Toll_tir_struct_dom_sf"/>
</dbReference>
<sequence>MNLWHELISYFSATQAMTDAVENSEFIIICMSDSYKRSAYCQAEAEYAFRCKRRLLPV</sequence>
<feature type="domain" description="TIR" evidence="1">
    <location>
        <begin position="13"/>
        <end position="58"/>
    </location>
</feature>
<proteinExistence type="predicted"/>
<dbReference type="Proteomes" id="UP000681967">
    <property type="component" value="Unassembled WGS sequence"/>
</dbReference>
<dbReference type="InterPro" id="IPR000157">
    <property type="entry name" value="TIR_dom"/>
</dbReference>
<organism evidence="2 3">
    <name type="scientific">Rotaria magnacalcarata</name>
    <dbReference type="NCBI Taxonomy" id="392030"/>
    <lineage>
        <taxon>Eukaryota</taxon>
        <taxon>Metazoa</taxon>
        <taxon>Spiralia</taxon>
        <taxon>Gnathifera</taxon>
        <taxon>Rotifera</taxon>
        <taxon>Eurotatoria</taxon>
        <taxon>Bdelloidea</taxon>
        <taxon>Philodinida</taxon>
        <taxon>Philodinidae</taxon>
        <taxon>Rotaria</taxon>
    </lineage>
</organism>
<accession>A0A8S3BCX7</accession>
<reference evidence="2" key="1">
    <citation type="submission" date="2021-02" db="EMBL/GenBank/DDBJ databases">
        <authorList>
            <person name="Nowell W R."/>
        </authorList>
    </citation>
    <scope>NUCLEOTIDE SEQUENCE</scope>
</reference>
<dbReference type="PANTHER" id="PTHR46270:SF2">
    <property type="entry name" value="TIR DOMAIN-CONTAINING PROTEIN"/>
    <property type="match status" value="1"/>
</dbReference>
<evidence type="ECO:0000313" key="3">
    <source>
        <dbReference type="Proteomes" id="UP000681967"/>
    </source>
</evidence>
<name>A0A8S3BCX7_9BILA</name>
<dbReference type="AlphaFoldDB" id="A0A8S3BCX7"/>
<evidence type="ECO:0000259" key="1">
    <source>
        <dbReference type="Pfam" id="PF13676"/>
    </source>
</evidence>
<protein>
    <recommendedName>
        <fullName evidence="1">TIR domain-containing protein</fullName>
    </recommendedName>
</protein>
<dbReference type="PANTHER" id="PTHR46270">
    <property type="entry name" value="ARMADILLO-TYPE FOLD-RELATED"/>
    <property type="match status" value="1"/>
</dbReference>
<dbReference type="Pfam" id="PF13676">
    <property type="entry name" value="TIR_2"/>
    <property type="match status" value="1"/>
</dbReference>
<evidence type="ECO:0000313" key="2">
    <source>
        <dbReference type="EMBL" id="CAF4792092.1"/>
    </source>
</evidence>
<feature type="non-terminal residue" evidence="2">
    <location>
        <position position="58"/>
    </location>
</feature>
<dbReference type="EMBL" id="CAJOBH010138189">
    <property type="protein sequence ID" value="CAF4792092.1"/>
    <property type="molecule type" value="Genomic_DNA"/>
</dbReference>
<dbReference type="SUPFAM" id="SSF52200">
    <property type="entry name" value="Toll/Interleukin receptor TIR domain"/>
    <property type="match status" value="1"/>
</dbReference>
<dbReference type="Gene3D" id="3.40.50.10140">
    <property type="entry name" value="Toll/interleukin-1 receptor homology (TIR) domain"/>
    <property type="match status" value="1"/>
</dbReference>
<gene>
    <name evidence="2" type="ORF">BYL167_LOCUS47767</name>
</gene>
<comment type="caution">
    <text evidence="2">The sequence shown here is derived from an EMBL/GenBank/DDBJ whole genome shotgun (WGS) entry which is preliminary data.</text>
</comment>
<dbReference type="GO" id="GO:0007165">
    <property type="term" value="P:signal transduction"/>
    <property type="evidence" value="ECO:0007669"/>
    <property type="project" value="InterPro"/>
</dbReference>